<name>A0A7C9VU89_9PSEU</name>
<dbReference type="InterPro" id="IPR002937">
    <property type="entry name" value="Amino_oxidase"/>
</dbReference>
<dbReference type="Proteomes" id="UP000481360">
    <property type="component" value="Unassembled WGS sequence"/>
</dbReference>
<dbReference type="PRINTS" id="PR00757">
    <property type="entry name" value="AMINEOXDASEF"/>
</dbReference>
<keyword evidence="8" id="KW-1185">Reference proteome</keyword>
<feature type="binding site" evidence="4">
    <location>
        <position position="277"/>
    </location>
    <ligand>
        <name>FAD</name>
        <dbReference type="ChEBI" id="CHEBI:57692"/>
    </ligand>
</feature>
<evidence type="ECO:0000256" key="5">
    <source>
        <dbReference type="SAM" id="SignalP"/>
    </source>
</evidence>
<organism evidence="7 8">
    <name type="scientific">Lentzea alba</name>
    <dbReference type="NCBI Taxonomy" id="2714351"/>
    <lineage>
        <taxon>Bacteria</taxon>
        <taxon>Bacillati</taxon>
        <taxon>Actinomycetota</taxon>
        <taxon>Actinomycetes</taxon>
        <taxon>Pseudonocardiales</taxon>
        <taxon>Pseudonocardiaceae</taxon>
        <taxon>Lentzea</taxon>
    </lineage>
</organism>
<dbReference type="Gene3D" id="3.50.50.60">
    <property type="entry name" value="FAD/NAD(P)-binding domain"/>
    <property type="match status" value="2"/>
</dbReference>
<sequence>MESGQPEGRGLPRRSLFKAGVAGGLALAGAAAASTSATAVTEAAEDAQDPNLRRDFDVIVVGAGLAGVTATRELRAKGKRVLLLEARDRVGGRTWTDTWNGHMIERGGTWVDRLQPHVWRELNRYELPIMADVGPARAFMPTLTGFQELDPSVAYVRQNALFTKFFEDSTRIYPEPFNPLKRRDLVARFDGFSMRDRLDQMALRPEDEILLTSWTSLYGGTSKRGALTHIQQWWALSGGTFEAFHGVNTYRPARGTVSILNAMLAESKPVLKLNSPVKSVVQNANKVTVTTRAGEAFTAPEVIMAVPVNVWRTISFSPALPAAHREATNVGMGVTEERKLWIDLANPKDRFVAESPEGRGDPFCFMGRFNDGDPVVAFTVDTTFDETDGNEVERAIRKIIPGAEVRDYVVTNFPKDPFALGTGGYRQPNQLIRLHAKLQQPHGRIKFAGSDIANGWNGYIDGAIEDGLRVAGSPTLSGPAAAAASAEERIVVPMVNRELYRGLGRR</sequence>
<dbReference type="GO" id="GO:0016491">
    <property type="term" value="F:oxidoreductase activity"/>
    <property type="evidence" value="ECO:0007669"/>
    <property type="project" value="UniProtKB-KW"/>
</dbReference>
<keyword evidence="5" id="KW-0732">Signal</keyword>
<dbReference type="PROSITE" id="PS51318">
    <property type="entry name" value="TAT"/>
    <property type="match status" value="1"/>
</dbReference>
<comment type="cofactor">
    <cofactor evidence="1">
        <name>FAD</name>
        <dbReference type="ChEBI" id="CHEBI:57692"/>
    </cofactor>
</comment>
<dbReference type="SUPFAM" id="SSF51905">
    <property type="entry name" value="FAD/NAD(P)-binding domain"/>
    <property type="match status" value="1"/>
</dbReference>
<feature type="domain" description="Amine oxidase" evidence="6">
    <location>
        <begin position="65"/>
        <end position="471"/>
    </location>
</feature>
<dbReference type="InterPro" id="IPR036188">
    <property type="entry name" value="FAD/NAD-bd_sf"/>
</dbReference>
<feature type="signal peptide" evidence="5">
    <location>
        <begin position="1"/>
        <end position="39"/>
    </location>
</feature>
<dbReference type="InterPro" id="IPR006311">
    <property type="entry name" value="TAT_signal"/>
</dbReference>
<dbReference type="InterPro" id="IPR050703">
    <property type="entry name" value="Flavin_MAO"/>
</dbReference>
<evidence type="ECO:0000256" key="2">
    <source>
        <dbReference type="ARBA" id="ARBA00005995"/>
    </source>
</evidence>
<accession>A0A7C9VU89</accession>
<dbReference type="PANTHER" id="PTHR43563:SF1">
    <property type="entry name" value="AMINE OXIDASE [FLAVIN-CONTAINING] B"/>
    <property type="match status" value="1"/>
</dbReference>
<protein>
    <submittedName>
        <fullName evidence="7">FAD-dependent oxidoreductase</fullName>
    </submittedName>
</protein>
<evidence type="ECO:0000256" key="4">
    <source>
        <dbReference type="PIRSR" id="PIRSR601613-1"/>
    </source>
</evidence>
<proteinExistence type="inferred from homology"/>
<gene>
    <name evidence="7" type="ORF">G7043_26585</name>
</gene>
<evidence type="ECO:0000313" key="8">
    <source>
        <dbReference type="Proteomes" id="UP000481360"/>
    </source>
</evidence>
<feature type="binding site" evidence="4">
    <location>
        <position position="378"/>
    </location>
    <ligand>
        <name>substrate</name>
    </ligand>
</feature>
<evidence type="ECO:0000256" key="3">
    <source>
        <dbReference type="ARBA" id="ARBA00023002"/>
    </source>
</evidence>
<dbReference type="Pfam" id="PF01593">
    <property type="entry name" value="Amino_oxidase"/>
    <property type="match status" value="1"/>
</dbReference>
<evidence type="ECO:0000256" key="1">
    <source>
        <dbReference type="ARBA" id="ARBA00001974"/>
    </source>
</evidence>
<feature type="chain" id="PRO_5039300984" evidence="5">
    <location>
        <begin position="40"/>
        <end position="506"/>
    </location>
</feature>
<dbReference type="Gene3D" id="3.90.660.10">
    <property type="match status" value="2"/>
</dbReference>
<comment type="similarity">
    <text evidence="2">Belongs to the flavin monoamine oxidase family.</text>
</comment>
<reference evidence="7 8" key="1">
    <citation type="submission" date="2020-03" db="EMBL/GenBank/DDBJ databases">
        <title>Isolation and identification of active actinomycetes.</title>
        <authorList>
            <person name="Sun X."/>
        </authorList>
    </citation>
    <scope>NUCLEOTIDE SEQUENCE [LARGE SCALE GENOMIC DNA]</scope>
    <source>
        <strain evidence="7 8">NEAU-D13</strain>
    </source>
</reference>
<comment type="caution">
    <text evidence="7">The sequence shown here is derived from an EMBL/GenBank/DDBJ whole genome shotgun (WGS) entry which is preliminary data.</text>
</comment>
<dbReference type="InterPro" id="IPR001613">
    <property type="entry name" value="Flavin_amine_oxidase"/>
</dbReference>
<keyword evidence="3" id="KW-0560">Oxidoreductase</keyword>
<dbReference type="PANTHER" id="PTHR43563">
    <property type="entry name" value="AMINE OXIDASE"/>
    <property type="match status" value="1"/>
</dbReference>
<evidence type="ECO:0000313" key="7">
    <source>
        <dbReference type="EMBL" id="NGY62495.1"/>
    </source>
</evidence>
<evidence type="ECO:0000259" key="6">
    <source>
        <dbReference type="Pfam" id="PF01593"/>
    </source>
</evidence>
<dbReference type="EMBL" id="JAAMPJ010000007">
    <property type="protein sequence ID" value="NGY62495.1"/>
    <property type="molecule type" value="Genomic_DNA"/>
</dbReference>
<dbReference type="AlphaFoldDB" id="A0A7C9VU89"/>
<feature type="binding site" evidence="4">
    <location>
        <begin position="85"/>
        <end position="86"/>
    </location>
    <ligand>
        <name>FAD</name>
        <dbReference type="ChEBI" id="CHEBI:57692"/>
    </ligand>
</feature>